<dbReference type="InterPro" id="IPR026461">
    <property type="entry name" value="Trfase_2_rSAM/seldom_assoc"/>
</dbReference>
<dbReference type="AlphaFoldDB" id="A0A1Q8R0P3"/>
<dbReference type="PANTHER" id="PTHR43646">
    <property type="entry name" value="GLYCOSYLTRANSFERASE"/>
    <property type="match status" value="1"/>
</dbReference>
<keyword evidence="6" id="KW-0472">Membrane</keyword>
<comment type="function">
    <text evidence="7">Catalyzes the glycosylation of 4,4'-diaponeurosporenoate, i.e. the esterification of glucose at the C1'' position with the carboxyl group of 4,4'-diaponeurosporenic acid, to form glycosyl-4,4'-diaponeurosporenoate. This is a step in the biosynthesis of staphyloxanthin, an orange pigment present in most staphylococci strains.</text>
</comment>
<name>A0A1Q8R0P3_9FIRM</name>
<evidence type="ECO:0000259" key="11">
    <source>
        <dbReference type="Pfam" id="PF00535"/>
    </source>
</evidence>
<evidence type="ECO:0000256" key="8">
    <source>
        <dbReference type="ARBA" id="ARBA00037904"/>
    </source>
</evidence>
<evidence type="ECO:0000256" key="6">
    <source>
        <dbReference type="ARBA" id="ARBA00023136"/>
    </source>
</evidence>
<keyword evidence="2" id="KW-1003">Cell membrane</keyword>
<evidence type="ECO:0000256" key="2">
    <source>
        <dbReference type="ARBA" id="ARBA00022475"/>
    </source>
</evidence>
<dbReference type="GO" id="GO:0016117">
    <property type="term" value="P:carotenoid biosynthetic process"/>
    <property type="evidence" value="ECO:0007669"/>
    <property type="project" value="UniProtKB-KW"/>
</dbReference>
<accession>A0A1Q8R0P3</accession>
<comment type="similarity">
    <text evidence="9">Belongs to the glycosyltransferase 2 family. CrtQ subfamily.</text>
</comment>
<dbReference type="PANTHER" id="PTHR43646:SF2">
    <property type="entry name" value="GLYCOSYLTRANSFERASE 2-LIKE DOMAIN-CONTAINING PROTEIN"/>
    <property type="match status" value="1"/>
</dbReference>
<dbReference type="GO" id="GO:0016757">
    <property type="term" value="F:glycosyltransferase activity"/>
    <property type="evidence" value="ECO:0007669"/>
    <property type="project" value="UniProtKB-KW"/>
</dbReference>
<keyword evidence="3" id="KW-0328">Glycosyltransferase</keyword>
<feature type="domain" description="Glycosyltransferase 2-like" evidence="11">
    <location>
        <begin position="6"/>
        <end position="132"/>
    </location>
</feature>
<proteinExistence type="inferred from homology"/>
<dbReference type="NCBIfam" id="TIGR04283">
    <property type="entry name" value="glyco_like_mftF"/>
    <property type="match status" value="1"/>
</dbReference>
<organism evidence="12 13">
    <name type="scientific">Desulfosporosinus metallidurans</name>
    <dbReference type="NCBI Taxonomy" id="1888891"/>
    <lineage>
        <taxon>Bacteria</taxon>
        <taxon>Bacillati</taxon>
        <taxon>Bacillota</taxon>
        <taxon>Clostridia</taxon>
        <taxon>Eubacteriales</taxon>
        <taxon>Desulfitobacteriaceae</taxon>
        <taxon>Desulfosporosinus</taxon>
    </lineage>
</organism>
<evidence type="ECO:0000256" key="7">
    <source>
        <dbReference type="ARBA" id="ARBA00037281"/>
    </source>
</evidence>
<dbReference type="STRING" id="1888891.DSOL_0926"/>
<dbReference type="InterPro" id="IPR029044">
    <property type="entry name" value="Nucleotide-diphossugar_trans"/>
</dbReference>
<dbReference type="Gene3D" id="3.90.550.10">
    <property type="entry name" value="Spore Coat Polysaccharide Biosynthesis Protein SpsA, Chain A"/>
    <property type="match status" value="1"/>
</dbReference>
<evidence type="ECO:0000256" key="9">
    <source>
        <dbReference type="ARBA" id="ARBA00038120"/>
    </source>
</evidence>
<keyword evidence="5" id="KW-0125">Carotenoid biosynthesis</keyword>
<dbReference type="Pfam" id="PF00535">
    <property type="entry name" value="Glycos_transf_2"/>
    <property type="match status" value="1"/>
</dbReference>
<dbReference type="SUPFAM" id="SSF53448">
    <property type="entry name" value="Nucleotide-diphospho-sugar transferases"/>
    <property type="match status" value="1"/>
</dbReference>
<evidence type="ECO:0000256" key="5">
    <source>
        <dbReference type="ARBA" id="ARBA00022746"/>
    </source>
</evidence>
<evidence type="ECO:0000313" key="13">
    <source>
        <dbReference type="Proteomes" id="UP000186102"/>
    </source>
</evidence>
<comment type="caution">
    <text evidence="12">The sequence shown here is derived from an EMBL/GenBank/DDBJ whole genome shotgun (WGS) entry which is preliminary data.</text>
</comment>
<dbReference type="EMBL" id="MLBF01000004">
    <property type="protein sequence ID" value="OLN33199.1"/>
    <property type="molecule type" value="Genomic_DNA"/>
</dbReference>
<keyword evidence="4 12" id="KW-0808">Transferase</keyword>
<evidence type="ECO:0000313" key="12">
    <source>
        <dbReference type="EMBL" id="OLN33199.1"/>
    </source>
</evidence>
<dbReference type="Proteomes" id="UP000186102">
    <property type="component" value="Unassembled WGS sequence"/>
</dbReference>
<reference evidence="12 13" key="1">
    <citation type="submission" date="2016-09" db="EMBL/GenBank/DDBJ databases">
        <title>Complete genome of Desulfosporosinus sp. OL.</title>
        <authorList>
            <person name="Mardanov A."/>
            <person name="Beletsky A."/>
            <person name="Panova A."/>
            <person name="Karnachuk O."/>
            <person name="Ravin N."/>
        </authorList>
    </citation>
    <scope>NUCLEOTIDE SEQUENCE [LARGE SCALE GENOMIC DNA]</scope>
    <source>
        <strain evidence="12 13">OL</strain>
    </source>
</reference>
<dbReference type="InterPro" id="IPR001173">
    <property type="entry name" value="Glyco_trans_2-like"/>
</dbReference>
<dbReference type="GO" id="GO:0005886">
    <property type="term" value="C:plasma membrane"/>
    <property type="evidence" value="ECO:0007669"/>
    <property type="project" value="UniProtKB-SubCell"/>
</dbReference>
<keyword evidence="13" id="KW-1185">Reference proteome</keyword>
<sequence>MLTKISVIIPTLNESATIGRLIKSLKGIPELEIIVSDGGSRDGTAELIKQSGAVAVSSKPGRGVQLNVGVQVASGDILFFLHADSRLQRSAVAQIRQSVSKGTQWGCCRLRFDEDSWFFRMLAKASDWRARYLAMCYGDQGIYCTRAFFNSVGGFPDWAFLEDLEFSRRARRRVNACVLKDQIIASTRRFRRHGLWRTFWKMQGVKVLFTLGFPLSYIERFYQAGGREKECQRES</sequence>
<evidence type="ECO:0000256" key="4">
    <source>
        <dbReference type="ARBA" id="ARBA00022679"/>
    </source>
</evidence>
<comment type="pathway">
    <text evidence="8">Carotenoid biosynthesis; staphyloxanthin biosynthesis; staphyloxanthin from farnesyl diphosphate: step 4/5.</text>
</comment>
<comment type="subcellular location">
    <subcellularLocation>
        <location evidence="1">Cell membrane</location>
    </subcellularLocation>
</comment>
<gene>
    <name evidence="12" type="ORF">DSOL_0926</name>
</gene>
<evidence type="ECO:0000256" key="3">
    <source>
        <dbReference type="ARBA" id="ARBA00022676"/>
    </source>
</evidence>
<evidence type="ECO:0000256" key="10">
    <source>
        <dbReference type="ARBA" id="ARBA00040345"/>
    </source>
</evidence>
<evidence type="ECO:0000256" key="1">
    <source>
        <dbReference type="ARBA" id="ARBA00004236"/>
    </source>
</evidence>
<protein>
    <recommendedName>
        <fullName evidence="10">4,4'-diaponeurosporenoate glycosyltransferase</fullName>
    </recommendedName>
</protein>
<dbReference type="CDD" id="cd02522">
    <property type="entry name" value="GT_2_like_a"/>
    <property type="match status" value="1"/>
</dbReference>